<dbReference type="RefSeq" id="WP_183884106.1">
    <property type="nucleotide sequence ID" value="NZ_JACHCE010000008.1"/>
</dbReference>
<dbReference type="GO" id="GO:0005524">
    <property type="term" value="F:ATP binding"/>
    <property type="evidence" value="ECO:0007669"/>
    <property type="project" value="UniProtKB-UniRule"/>
</dbReference>
<evidence type="ECO:0000256" key="4">
    <source>
        <dbReference type="ARBA" id="ARBA00022840"/>
    </source>
</evidence>
<keyword evidence="1 5" id="KW-0547">Nucleotide-binding</keyword>
<feature type="domain" description="UvrD-like helicase ATP-binding" evidence="6">
    <location>
        <begin position="26"/>
        <end position="314"/>
    </location>
</feature>
<dbReference type="GO" id="GO:0005829">
    <property type="term" value="C:cytosol"/>
    <property type="evidence" value="ECO:0007669"/>
    <property type="project" value="TreeGrafter"/>
</dbReference>
<name>A0A7W9E1E7_9SPHI</name>
<feature type="binding site" evidence="5">
    <location>
        <begin position="47"/>
        <end position="54"/>
    </location>
    <ligand>
        <name>ATP</name>
        <dbReference type="ChEBI" id="CHEBI:30616"/>
    </ligand>
</feature>
<dbReference type="InterPro" id="IPR014016">
    <property type="entry name" value="UvrD-like_ATP-bd"/>
</dbReference>
<dbReference type="GO" id="GO:0016787">
    <property type="term" value="F:hydrolase activity"/>
    <property type="evidence" value="ECO:0007669"/>
    <property type="project" value="UniProtKB-UniRule"/>
</dbReference>
<accession>A0A7W9E1E7</accession>
<evidence type="ECO:0000313" key="7">
    <source>
        <dbReference type="EMBL" id="MBB5638259.1"/>
    </source>
</evidence>
<evidence type="ECO:0000259" key="6">
    <source>
        <dbReference type="PROSITE" id="PS51198"/>
    </source>
</evidence>
<keyword evidence="3 5" id="KW-0347">Helicase</keyword>
<evidence type="ECO:0000256" key="3">
    <source>
        <dbReference type="ARBA" id="ARBA00022806"/>
    </source>
</evidence>
<dbReference type="Gene3D" id="1.10.10.160">
    <property type="match status" value="1"/>
</dbReference>
<dbReference type="InterPro" id="IPR027417">
    <property type="entry name" value="P-loop_NTPase"/>
</dbReference>
<keyword evidence="4 5" id="KW-0067">ATP-binding</keyword>
<dbReference type="AlphaFoldDB" id="A0A7W9E1E7"/>
<evidence type="ECO:0000313" key="8">
    <source>
        <dbReference type="Proteomes" id="UP000537204"/>
    </source>
</evidence>
<dbReference type="EC" id="3.6.4.12" evidence="7"/>
<proteinExistence type="predicted"/>
<dbReference type="PANTHER" id="PTHR11070">
    <property type="entry name" value="UVRD / RECB / PCRA DNA HELICASE FAMILY MEMBER"/>
    <property type="match status" value="1"/>
</dbReference>
<organism evidence="7 8">
    <name type="scientific">Pedobacter cryoconitis</name>
    <dbReference type="NCBI Taxonomy" id="188932"/>
    <lineage>
        <taxon>Bacteria</taxon>
        <taxon>Pseudomonadati</taxon>
        <taxon>Bacteroidota</taxon>
        <taxon>Sphingobacteriia</taxon>
        <taxon>Sphingobacteriales</taxon>
        <taxon>Sphingobacteriaceae</taxon>
        <taxon>Pedobacter</taxon>
    </lineage>
</organism>
<evidence type="ECO:0000256" key="1">
    <source>
        <dbReference type="ARBA" id="ARBA00022741"/>
    </source>
</evidence>
<dbReference type="EMBL" id="JACHCE010000008">
    <property type="protein sequence ID" value="MBB5638259.1"/>
    <property type="molecule type" value="Genomic_DNA"/>
</dbReference>
<reference evidence="7 8" key="1">
    <citation type="submission" date="2020-08" db="EMBL/GenBank/DDBJ databases">
        <title>Genomic Encyclopedia of Type Strains, Phase IV (KMG-V): Genome sequencing to study the core and pangenomes of soil and plant-associated prokaryotes.</title>
        <authorList>
            <person name="Whitman W."/>
        </authorList>
    </citation>
    <scope>NUCLEOTIDE SEQUENCE [LARGE SCALE GENOMIC DNA]</scope>
    <source>
        <strain evidence="7 8">S3M1</strain>
    </source>
</reference>
<protein>
    <submittedName>
        <fullName evidence="7">DNA helicase-2/ATP-dependent DNA helicase PcrA</fullName>
        <ecNumber evidence="7">3.6.4.12</ecNumber>
    </submittedName>
</protein>
<comment type="caution">
    <text evidence="7">The sequence shown here is derived from an EMBL/GenBank/DDBJ whole genome shotgun (WGS) entry which is preliminary data.</text>
</comment>
<dbReference type="GO" id="GO:0000725">
    <property type="term" value="P:recombinational repair"/>
    <property type="evidence" value="ECO:0007669"/>
    <property type="project" value="TreeGrafter"/>
</dbReference>
<dbReference type="Proteomes" id="UP000537204">
    <property type="component" value="Unassembled WGS sequence"/>
</dbReference>
<dbReference type="PANTHER" id="PTHR11070:SF3">
    <property type="entry name" value="DNA 3'-5' HELICASE"/>
    <property type="match status" value="1"/>
</dbReference>
<dbReference type="SUPFAM" id="SSF52540">
    <property type="entry name" value="P-loop containing nucleoside triphosphate hydrolases"/>
    <property type="match status" value="1"/>
</dbReference>
<keyword evidence="2 5" id="KW-0378">Hydrolase</keyword>
<dbReference type="Gene3D" id="3.40.50.300">
    <property type="entry name" value="P-loop containing nucleotide triphosphate hydrolases"/>
    <property type="match status" value="2"/>
</dbReference>
<dbReference type="GO" id="GO:0043138">
    <property type="term" value="F:3'-5' DNA helicase activity"/>
    <property type="evidence" value="ECO:0007669"/>
    <property type="project" value="TreeGrafter"/>
</dbReference>
<gene>
    <name evidence="7" type="ORF">HDE68_004188</name>
</gene>
<dbReference type="GO" id="GO:0003677">
    <property type="term" value="F:DNA binding"/>
    <property type="evidence" value="ECO:0007669"/>
    <property type="project" value="InterPro"/>
</dbReference>
<sequence length="632" mass="72968">MTNKKRLKICYKLYKLIRCDLSSMIKLSGEQLFYINQAIGENTFLQACPGSGKTEVIGLKASYQILSWQHSLGGLAILTFTNSAAKELSTRIRKYADLSLGTHPHFVGTFDSWLHNFILHPFCHYLTAYKGQDGDKSVRITDQDSNADFLHNYEIKLEHNGKSIPIAATEYHFIKDWETIVGDSDLAKSLIEKKLTEEQKSVFIKNKIKFFQDGFATYADAEFLCYKLLVKYPFLRKRLSQRFPIVIIDECQDLSDGQISFLDLLMQEGSKLDFVGDIHQAIYDFRYVNPENLLSYIDVKKFKKLYLTKNFRSNQEIVNVTSFLKNDGIKIYANIEMKSSITCVLWQYDETTFTDLPSKFAALLKQYSIPAKNCAILARGKTTLDLLRIQNQLWKFSKIELFAVSLHCWFKLDRSSTDLTNALTYAGKFIFSVAYLGRADIRNQYRPQSFDSIRWRLLIKEFLNASKYLYTYGEQNDGVNWKNWSSLVKQFLNLNWHYFDNSQTTFDNIKSRIKAPANLGDIPVNDLFKDKSGHNVFRTTTIHSVKGETLDAVMLVSHKNKQSRGGHFSHWIRNEKSEEEHIRFAYVACSRPKHFLVLATPKLSKLDLQHLEKIGFKADHNIFTNESSDGGQ</sequence>
<dbReference type="Pfam" id="PF00580">
    <property type="entry name" value="UvrD-helicase"/>
    <property type="match status" value="1"/>
</dbReference>
<dbReference type="PROSITE" id="PS51198">
    <property type="entry name" value="UVRD_HELICASE_ATP_BIND"/>
    <property type="match status" value="1"/>
</dbReference>
<dbReference type="InterPro" id="IPR013986">
    <property type="entry name" value="DExx_box_DNA_helicase_dom_sf"/>
</dbReference>
<evidence type="ECO:0000256" key="2">
    <source>
        <dbReference type="ARBA" id="ARBA00022801"/>
    </source>
</evidence>
<dbReference type="InterPro" id="IPR000212">
    <property type="entry name" value="DNA_helicase_UvrD/REP"/>
</dbReference>
<evidence type="ECO:0000256" key="5">
    <source>
        <dbReference type="PROSITE-ProRule" id="PRU00560"/>
    </source>
</evidence>